<comment type="caution">
    <text evidence="7">The sequence shown here is derived from an EMBL/GenBank/DDBJ whole genome shotgun (WGS) entry which is preliminary data.</text>
</comment>
<evidence type="ECO:0000256" key="5">
    <source>
        <dbReference type="SAM" id="MobiDB-lite"/>
    </source>
</evidence>
<keyword evidence="3" id="KW-0862">Zinc</keyword>
<dbReference type="EMBL" id="JAFDVH010000019">
    <property type="protein sequence ID" value="KAG7459996.1"/>
    <property type="molecule type" value="Genomic_DNA"/>
</dbReference>
<keyword evidence="8" id="KW-1185">Reference proteome</keyword>
<evidence type="ECO:0000256" key="1">
    <source>
        <dbReference type="ARBA" id="ARBA00022723"/>
    </source>
</evidence>
<dbReference type="InterPro" id="IPR010666">
    <property type="entry name" value="Znf_GRF"/>
</dbReference>
<protein>
    <recommendedName>
        <fullName evidence="6">GRF-type domain-containing protein</fullName>
    </recommendedName>
</protein>
<feature type="region of interest" description="Disordered" evidence="5">
    <location>
        <begin position="67"/>
        <end position="124"/>
    </location>
</feature>
<gene>
    <name evidence="7" type="ORF">MATL_G00216560</name>
</gene>
<evidence type="ECO:0000256" key="3">
    <source>
        <dbReference type="ARBA" id="ARBA00022833"/>
    </source>
</evidence>
<feature type="region of interest" description="Disordered" evidence="5">
    <location>
        <begin position="1"/>
        <end position="23"/>
    </location>
</feature>
<reference evidence="7" key="1">
    <citation type="submission" date="2021-01" db="EMBL/GenBank/DDBJ databases">
        <authorList>
            <person name="Zahm M."/>
            <person name="Roques C."/>
            <person name="Cabau C."/>
            <person name="Klopp C."/>
            <person name="Donnadieu C."/>
            <person name="Jouanno E."/>
            <person name="Lampietro C."/>
            <person name="Louis A."/>
            <person name="Herpin A."/>
            <person name="Echchiki A."/>
            <person name="Berthelot C."/>
            <person name="Parey E."/>
            <person name="Roest-Crollius H."/>
            <person name="Braasch I."/>
            <person name="Postlethwait J."/>
            <person name="Bobe J."/>
            <person name="Montfort J."/>
            <person name="Bouchez O."/>
            <person name="Begum T."/>
            <person name="Mejri S."/>
            <person name="Adams A."/>
            <person name="Chen W.-J."/>
            <person name="Guiguen Y."/>
        </authorList>
    </citation>
    <scope>NUCLEOTIDE SEQUENCE</scope>
    <source>
        <strain evidence="7">YG-15Mar2019-1</strain>
        <tissue evidence="7">Brain</tissue>
    </source>
</reference>
<evidence type="ECO:0000259" key="6">
    <source>
        <dbReference type="PROSITE" id="PS51999"/>
    </source>
</evidence>
<accession>A0A9D3T3P9</accession>
<dbReference type="Proteomes" id="UP001046870">
    <property type="component" value="Chromosome 19"/>
</dbReference>
<feature type="domain" description="GRF-type" evidence="6">
    <location>
        <begin position="27"/>
        <end position="69"/>
    </location>
</feature>
<feature type="compositionally biased region" description="Polar residues" evidence="5">
    <location>
        <begin position="115"/>
        <end position="124"/>
    </location>
</feature>
<dbReference type="Pfam" id="PF06839">
    <property type="entry name" value="Zn_ribbon_GRF"/>
    <property type="match status" value="1"/>
</dbReference>
<keyword evidence="2 4" id="KW-0863">Zinc-finger</keyword>
<dbReference type="OrthoDB" id="430051at2759"/>
<dbReference type="InterPro" id="IPR036875">
    <property type="entry name" value="Znf_CCHC_sf"/>
</dbReference>
<keyword evidence="1" id="KW-0479">Metal-binding</keyword>
<organism evidence="7 8">
    <name type="scientific">Megalops atlanticus</name>
    <name type="common">Tarpon</name>
    <name type="synonym">Clupea gigantea</name>
    <dbReference type="NCBI Taxonomy" id="7932"/>
    <lineage>
        <taxon>Eukaryota</taxon>
        <taxon>Metazoa</taxon>
        <taxon>Chordata</taxon>
        <taxon>Craniata</taxon>
        <taxon>Vertebrata</taxon>
        <taxon>Euteleostomi</taxon>
        <taxon>Actinopterygii</taxon>
        <taxon>Neopterygii</taxon>
        <taxon>Teleostei</taxon>
        <taxon>Elopiformes</taxon>
        <taxon>Megalopidae</taxon>
        <taxon>Megalops</taxon>
    </lineage>
</organism>
<feature type="compositionally biased region" description="Gly residues" evidence="5">
    <location>
        <begin position="76"/>
        <end position="85"/>
    </location>
</feature>
<proteinExistence type="predicted"/>
<dbReference type="GO" id="GO:0008270">
    <property type="term" value="F:zinc ion binding"/>
    <property type="evidence" value="ECO:0007669"/>
    <property type="project" value="UniProtKB-KW"/>
</dbReference>
<dbReference type="PROSITE" id="PS51999">
    <property type="entry name" value="ZF_GRF"/>
    <property type="match status" value="1"/>
</dbReference>
<sequence length="124" mass="12919">MWPSSSGFGRPAANRREFGGGGGTAMCNCNEPAVTRTVMKDGPNKGRTFHTCGKPREQQCGFFQWADENEPPAAPGGFGAEGGGAKGRKTGGSTSIKAPAAKRPRTCGLCHQPGHTRNTCPQGQ</sequence>
<dbReference type="GO" id="GO:0003676">
    <property type="term" value="F:nucleic acid binding"/>
    <property type="evidence" value="ECO:0007669"/>
    <property type="project" value="InterPro"/>
</dbReference>
<dbReference type="AlphaFoldDB" id="A0A9D3T3P9"/>
<evidence type="ECO:0000256" key="4">
    <source>
        <dbReference type="PROSITE-ProRule" id="PRU01343"/>
    </source>
</evidence>
<name>A0A9D3T3P9_MEGAT</name>
<evidence type="ECO:0000313" key="8">
    <source>
        <dbReference type="Proteomes" id="UP001046870"/>
    </source>
</evidence>
<evidence type="ECO:0000256" key="2">
    <source>
        <dbReference type="ARBA" id="ARBA00022771"/>
    </source>
</evidence>
<dbReference type="SUPFAM" id="SSF57756">
    <property type="entry name" value="Retrovirus zinc finger-like domains"/>
    <property type="match status" value="1"/>
</dbReference>
<evidence type="ECO:0000313" key="7">
    <source>
        <dbReference type="EMBL" id="KAG7459996.1"/>
    </source>
</evidence>